<dbReference type="SMART" id="SM00268">
    <property type="entry name" value="ACTIN"/>
    <property type="match status" value="1"/>
</dbReference>
<dbReference type="InterPro" id="IPR036865">
    <property type="entry name" value="CRAL-TRIO_dom_sf"/>
</dbReference>
<dbReference type="Pfam" id="PF00022">
    <property type="entry name" value="Actin"/>
    <property type="match status" value="1"/>
</dbReference>
<dbReference type="InterPro" id="IPR001251">
    <property type="entry name" value="CRAL-TRIO_dom"/>
</dbReference>
<feature type="domain" description="CRAL-TRIO" evidence="7">
    <location>
        <begin position="73"/>
        <end position="180"/>
    </location>
</feature>
<dbReference type="PRINTS" id="PR00190">
    <property type="entry name" value="ACTIN"/>
</dbReference>
<dbReference type="PROSITE" id="PS01132">
    <property type="entry name" value="ACTINS_ACT_LIKE"/>
    <property type="match status" value="1"/>
</dbReference>
<feature type="compositionally biased region" description="Low complexity" evidence="6">
    <location>
        <begin position="600"/>
        <end position="613"/>
    </location>
</feature>
<evidence type="ECO:0000313" key="8">
    <source>
        <dbReference type="EMBL" id="KAF3702527.1"/>
    </source>
</evidence>
<gene>
    <name evidence="8" type="ORF">EXN66_Car018215</name>
</gene>
<dbReference type="CDD" id="cd13397">
    <property type="entry name" value="ASKHA_NBD_actin_Arp-T1-3"/>
    <property type="match status" value="1"/>
</dbReference>
<feature type="region of interest" description="Disordered" evidence="6">
    <location>
        <begin position="1295"/>
        <end position="1328"/>
    </location>
</feature>
<dbReference type="FunFam" id="3.30.420.40:FF:000050">
    <property type="entry name" value="Actin, alpha skeletal muscle"/>
    <property type="match status" value="1"/>
</dbReference>
<reference evidence="8 9" key="1">
    <citation type="submission" date="2019-02" db="EMBL/GenBank/DDBJ databases">
        <title>Opniocepnalus argus genome.</title>
        <authorList>
            <person name="Zhou C."/>
            <person name="Xiao S."/>
        </authorList>
    </citation>
    <scope>NUCLEOTIDE SEQUENCE [LARGE SCALE GENOMIC DNA]</scope>
    <source>
        <strain evidence="8">OARG1902GOOAL</strain>
        <tissue evidence="8">Muscle</tissue>
    </source>
</reference>
<reference evidence="9" key="2">
    <citation type="submission" date="2019-02" db="EMBL/GenBank/DDBJ databases">
        <title>Opniocepnalus argus Var Kimnra genome.</title>
        <authorList>
            <person name="Zhou C."/>
            <person name="Xiao S."/>
        </authorList>
    </citation>
    <scope>NUCLEOTIDE SEQUENCE [LARGE SCALE GENOMIC DNA]</scope>
</reference>
<feature type="compositionally biased region" description="Basic and acidic residues" evidence="6">
    <location>
        <begin position="765"/>
        <end position="774"/>
    </location>
</feature>
<dbReference type="InterPro" id="IPR020902">
    <property type="entry name" value="Actin/actin-like_CS"/>
</dbReference>
<organism evidence="8 9">
    <name type="scientific">Channa argus</name>
    <name type="common">Northern snakehead</name>
    <name type="synonym">Ophicephalus argus</name>
    <dbReference type="NCBI Taxonomy" id="215402"/>
    <lineage>
        <taxon>Eukaryota</taxon>
        <taxon>Metazoa</taxon>
        <taxon>Chordata</taxon>
        <taxon>Craniata</taxon>
        <taxon>Vertebrata</taxon>
        <taxon>Euteleostomi</taxon>
        <taxon>Actinopterygii</taxon>
        <taxon>Neopterygii</taxon>
        <taxon>Teleostei</taxon>
        <taxon>Neoteleostei</taxon>
        <taxon>Acanthomorphata</taxon>
        <taxon>Anabantaria</taxon>
        <taxon>Anabantiformes</taxon>
        <taxon>Channoidei</taxon>
        <taxon>Channidae</taxon>
        <taxon>Channa</taxon>
    </lineage>
</organism>
<evidence type="ECO:0000313" key="9">
    <source>
        <dbReference type="Proteomes" id="UP000503349"/>
    </source>
</evidence>
<dbReference type="SUPFAM" id="SSF52087">
    <property type="entry name" value="CRAL/TRIO domain"/>
    <property type="match status" value="1"/>
</dbReference>
<dbReference type="Proteomes" id="UP000503349">
    <property type="component" value="Chromosome 18"/>
</dbReference>
<dbReference type="PANTHER" id="PTHR11937">
    <property type="entry name" value="ACTIN"/>
    <property type="match status" value="1"/>
</dbReference>
<feature type="compositionally biased region" description="Polar residues" evidence="6">
    <location>
        <begin position="918"/>
        <end position="932"/>
    </location>
</feature>
<evidence type="ECO:0000256" key="1">
    <source>
        <dbReference type="ARBA" id="ARBA00004245"/>
    </source>
</evidence>
<dbReference type="InterPro" id="IPR004000">
    <property type="entry name" value="Actin"/>
</dbReference>
<keyword evidence="3" id="KW-0206">Cytoskeleton</keyword>
<keyword evidence="3" id="KW-0963">Cytoplasm</keyword>
<evidence type="ECO:0000256" key="4">
    <source>
        <dbReference type="RuleBase" id="RU000487"/>
    </source>
</evidence>
<evidence type="ECO:0000256" key="5">
    <source>
        <dbReference type="SAM" id="Coils"/>
    </source>
</evidence>
<sequence length="1734" mass="193869">MSRHATDVQDSVQESVPSPPLPADHVLNSGAVLFPGAFDQHGCHLIVFPVEGQAKLSSELSKAEVVDFINYFHCLHNKKQEKQSLVSVVADLRHALLPTARFIAEMVLLLEHHKRTVHSVYIIQPKKKDVVKLLLKLLAPSKLNSVSFKRVFLKEISELSNHIDRSQLTASLGGYFIYCHQSWVAFIKEIDSFVQEFLSVVQRLPSSISTLQALSRLPLPATYTELQHFCSTNDAKFQQLRRELGLDELLRHCESVVEKLCHPEMEPCYQAMVGTPLFTHTAFDMLQNHSRLTAARDKVELLWQQTFSKAQLQLQVFQLRDDALRITEQIEMLLQSKLQPYNIEIAKDSAKAVTLVSQFEASIHTPAMALVRCAEDVIHTLAEILPFDSQSREHWVLDLERLKDKLYAAVHFILQTLRAVCNYHHYYNKVRRWYTLILRENFLQELLSGVNGTQRQKNCGSVPAWRHKLSNFLKKNPSPSIEELLQLDHLSNVIPDDEIQQAGKKMSQRCMTLRKLLISSAPVAIGHLQLALQWQYELLCNSHVNQTSAQRATSSNAKNAQDSSLESPKSEHGKEVSVLEASPSNNMAPGNLSAEHRPPSLSSFDSGFDGAGSTPLEAKGGRENVEVLPRLAGTRDYLKAAMSQADIHKDNISSFTDSGDHGQVLDFSSVENSSRASIQIIPKLTVDSINLEIKVKRSAAMPNNPWLSLPVDDLENSYTVTITQNATPQTREIQSYDPSDSHTKASHTYSPQEDSTDTGELSSTHPREPENRDWRLRSQSNLEDPDLSHISNILSSTIADERDKSISSTEGIPTLLWDSYDLHPPSDFSGIDLLLKDWDVKEQEGLSEVEKVLDRADEILKEEENILAQEAVLEALLRSEDRHHCWPLWDSEDQCAVMSSSESTEVGVLGLEDCPDPTKSNNLSENTSTGSVGETKASEEDWHCADADLVTSHSGADLLMELRNIRVLDELIIEENLKVHEPRCSQANLNNELSGSKPLCINGSSSVSNEQEVFQLEMEKEKREVKKLEKSFEIKDTKSTRKTVSRKVVKCSLMEKVRTEDVEEQALFDELMSDSWNRSQGIHSISLDQNEERCKAENVKTEIGPDGGKGTTIHSDLLECQELSCSELNPEIDTELFRSAENVITCVPEAPLTPNLGPDDGAFDPGGKSLFLPVPKPRKALLPVNNNPAEHETPHSTKLLDSALSSTIQDPGYVQLHLHDDAFDALPEHVTPAGSQKAVLETNVKEHSNNNNNHQEEGLVVLSEMNSKCKEDTSVAPALMPQTDLYQTVEIQTLSPTDEQSHQQSALHLPPEQSLEFDPGGRETPNVDLPHGVQSSEAMRVSVSGSTGVQAQLNINRIELMDWKTPIVLDTGSGLMKAGFADQDLPSVTFPTIIGMPKYEEIMNSNLEREAYIGHEAQHMRGVLTLRHPIKNGIVHNWDDMEKIWHHTFQQLCVDPEDHPVMLTEAAMNPLGNRQRTVEIMFECFSVPFTYVAMQAVLALYATGRSTGVVFESGDGVSHCVPVFEGYGLPHALQRFPLAGADVTMQLKKLLQEQGVCMRTTAEMEIVREMKEKCCCVAPNYDHELTQTGLSCREMHYTMPDGQIVTLGTERFRAPEILFKPDLIGREHHGMHESIFKSILSSDIDLRRCLLANIVLSGGNTLLPGLPERLQAEIKGLLPADISERVRVTSPKDRKFSVWSGGAILANLPTFSSAWISQEEYDEYGPQIVFRKCF</sequence>
<evidence type="ECO:0000256" key="6">
    <source>
        <dbReference type="SAM" id="MobiDB-lite"/>
    </source>
</evidence>
<evidence type="ECO:0000256" key="3">
    <source>
        <dbReference type="ARBA" id="ARBA00023212"/>
    </source>
</evidence>
<feature type="region of interest" description="Disordered" evidence="6">
    <location>
        <begin position="722"/>
        <end position="774"/>
    </location>
</feature>
<dbReference type="FunFam" id="3.90.640.10:FF:000007">
    <property type="entry name" value="Actin like 7B"/>
    <property type="match status" value="1"/>
</dbReference>
<accession>A0A6G1QJ80</accession>
<feature type="compositionally biased region" description="Polar residues" evidence="6">
    <location>
        <begin position="722"/>
        <end position="738"/>
    </location>
</feature>
<feature type="region of interest" description="Disordered" evidence="6">
    <location>
        <begin position="914"/>
        <end position="936"/>
    </location>
</feature>
<dbReference type="EMBL" id="CM015729">
    <property type="protein sequence ID" value="KAF3702527.1"/>
    <property type="molecule type" value="Genomic_DNA"/>
</dbReference>
<feature type="compositionally biased region" description="Polar residues" evidence="6">
    <location>
        <begin position="746"/>
        <end position="764"/>
    </location>
</feature>
<feature type="compositionally biased region" description="Polar residues" evidence="6">
    <location>
        <begin position="550"/>
        <end position="567"/>
    </location>
</feature>
<proteinExistence type="inferred from homology"/>
<comment type="similarity">
    <text evidence="2 4">Belongs to the actin family.</text>
</comment>
<feature type="region of interest" description="Disordered" evidence="6">
    <location>
        <begin position="1"/>
        <end position="20"/>
    </location>
</feature>
<keyword evidence="5" id="KW-0175">Coiled coil</keyword>
<name>A0A6G1QJ80_CHAAH</name>
<feature type="region of interest" description="Disordered" evidence="6">
    <location>
        <begin position="550"/>
        <end position="618"/>
    </location>
</feature>
<feature type="compositionally biased region" description="Basic and acidic residues" evidence="6">
    <location>
        <begin position="568"/>
        <end position="577"/>
    </location>
</feature>
<evidence type="ECO:0000256" key="2">
    <source>
        <dbReference type="ARBA" id="ARBA00006752"/>
    </source>
</evidence>
<dbReference type="SUPFAM" id="SSF53067">
    <property type="entry name" value="Actin-like ATPase domain"/>
    <property type="match status" value="2"/>
</dbReference>
<dbReference type="Gene3D" id="3.90.640.10">
    <property type="entry name" value="Actin, Chain A, domain 4"/>
    <property type="match status" value="1"/>
</dbReference>
<feature type="compositionally biased region" description="Polar residues" evidence="6">
    <location>
        <begin position="1295"/>
        <end position="1306"/>
    </location>
</feature>
<keyword evidence="9" id="KW-1185">Reference proteome</keyword>
<dbReference type="FunFam" id="3.30.420.40:FF:000058">
    <property type="entry name" value="Putative actin-related protein 5"/>
    <property type="match status" value="1"/>
</dbReference>
<comment type="subcellular location">
    <subcellularLocation>
        <location evidence="1">Cytoplasm</location>
        <location evidence="1">Cytoskeleton</location>
    </subcellularLocation>
</comment>
<dbReference type="Pfam" id="PF13716">
    <property type="entry name" value="CRAL_TRIO_2"/>
    <property type="match status" value="1"/>
</dbReference>
<dbReference type="InterPro" id="IPR043129">
    <property type="entry name" value="ATPase_NBD"/>
</dbReference>
<protein>
    <submittedName>
        <fullName evidence="8">Actin CyI, cytoplasmic</fullName>
    </submittedName>
</protein>
<dbReference type="GO" id="GO:0005856">
    <property type="term" value="C:cytoskeleton"/>
    <property type="evidence" value="ECO:0007669"/>
    <property type="project" value="UniProtKB-SubCell"/>
</dbReference>
<feature type="coiled-coil region" evidence="5">
    <location>
        <begin position="1011"/>
        <end position="1038"/>
    </location>
</feature>
<dbReference type="Gene3D" id="3.30.420.40">
    <property type="match status" value="2"/>
</dbReference>
<evidence type="ECO:0000259" key="7">
    <source>
        <dbReference type="Pfam" id="PF13716"/>
    </source>
</evidence>